<dbReference type="EMBL" id="JAOWKX010000004">
    <property type="protein sequence ID" value="MCV2884805.1"/>
    <property type="molecule type" value="Genomic_DNA"/>
</dbReference>
<keyword evidence="3" id="KW-1185">Reference proteome</keyword>
<comment type="caution">
    <text evidence="2">The sequence shown here is derived from an EMBL/GenBank/DDBJ whole genome shotgun (WGS) entry which is preliminary data.</text>
</comment>
<dbReference type="RefSeq" id="WP_263712090.1">
    <property type="nucleotide sequence ID" value="NZ_JAOWKX010000004.1"/>
</dbReference>
<dbReference type="SMART" id="SM00089">
    <property type="entry name" value="PKD"/>
    <property type="match status" value="3"/>
</dbReference>
<dbReference type="PANTHER" id="PTHR46182">
    <property type="entry name" value="FI19480P1"/>
    <property type="match status" value="1"/>
</dbReference>
<accession>A0ABT3A802</accession>
<dbReference type="InterPro" id="IPR013783">
    <property type="entry name" value="Ig-like_fold"/>
</dbReference>
<sequence length="572" mass="60692">MQSTGVANALDYANWMVVSAMALVLIGCSGSSLESEDDTPTPKVVVQIGTPATVNEGALVALTGEAVGQTSDLTYSWSVAPDIPITHEDTTTATASFQAPETTTPLTYTFSLIATDGEGNQGSDAKVITVQPVNEPPIAVISVIRPTDVSNLTFPAGIEVVLDARSSNDTDAQGESTLVSWRWEQTAGTNVLSGVSKDGESIAFTTPIAQDNQTLAFSLTVTDKEGGTGEATLAITVLSESNTVPTVNAGVSHTVHAGEDILLLGEAQTTIPNARPLTYNWLNDSELQPAIQQANALQTFAIAPQVTSTQTVTFTLEVTDAFGNKVDDSVTVTVKPFPLSPLNDTGSLIQATEQTNSNDFEADYPGQDAHRGHDAVARNNAAEKAGTGSNGFDFTRLDALGDQVDDLTQSWSCVRDNITGLVWEVKTVGSGLHARQHSYTWYFENDNGGSAGTQSSAAASCSITPCNTTAFVSEVNRVGLCNFNDWRLPTHRELLSLVHYGRTSRPYIDVSMFPSIDPFSVGTLWYWTSVSSVDGASIGDAINAWAIDFSSANDNFLQKSTPARVMLVRGGR</sequence>
<reference evidence="2 3" key="1">
    <citation type="submission" date="2022-10" db="EMBL/GenBank/DDBJ databases">
        <title>Aestuariibacter sp. AA17 isolated from Montipora capitata coral fragment.</title>
        <authorList>
            <person name="Emsley S.A."/>
            <person name="Pfannmuller K.M."/>
            <person name="Loughran R.M."/>
            <person name="Shlafstein M."/>
            <person name="Papke E."/>
            <person name="Saw J.H."/>
            <person name="Ushijima B."/>
            <person name="Videau P."/>
        </authorList>
    </citation>
    <scope>NUCLEOTIDE SEQUENCE [LARGE SCALE GENOMIC DNA]</scope>
    <source>
        <strain evidence="2 3">AA17</strain>
    </source>
</reference>
<evidence type="ECO:0000259" key="1">
    <source>
        <dbReference type="SMART" id="SM00089"/>
    </source>
</evidence>
<dbReference type="Proteomes" id="UP001652504">
    <property type="component" value="Unassembled WGS sequence"/>
</dbReference>
<proteinExistence type="predicted"/>
<evidence type="ECO:0000313" key="3">
    <source>
        <dbReference type="Proteomes" id="UP001652504"/>
    </source>
</evidence>
<organism evidence="2 3">
    <name type="scientific">Fluctibacter corallii</name>
    <dbReference type="NCBI Taxonomy" id="2984329"/>
    <lineage>
        <taxon>Bacteria</taxon>
        <taxon>Pseudomonadati</taxon>
        <taxon>Pseudomonadota</taxon>
        <taxon>Gammaproteobacteria</taxon>
        <taxon>Alteromonadales</taxon>
        <taxon>Alteromonadaceae</taxon>
        <taxon>Fluctibacter</taxon>
    </lineage>
</organism>
<gene>
    <name evidence="2" type="ORF">OE749_08865</name>
</gene>
<feature type="domain" description="PKD/Chitinase" evidence="1">
    <location>
        <begin position="44"/>
        <end position="133"/>
    </location>
</feature>
<feature type="domain" description="PKD/Chitinase" evidence="1">
    <location>
        <begin position="138"/>
        <end position="240"/>
    </location>
</feature>
<dbReference type="Gene3D" id="2.60.40.10">
    <property type="entry name" value="Immunoglobulins"/>
    <property type="match status" value="3"/>
</dbReference>
<dbReference type="InterPro" id="IPR011460">
    <property type="entry name" value="Lcl_C"/>
</dbReference>
<dbReference type="InterPro" id="IPR022409">
    <property type="entry name" value="PKD/Chitinase_dom"/>
</dbReference>
<name>A0ABT3A802_9ALTE</name>
<feature type="domain" description="PKD/Chitinase" evidence="1">
    <location>
        <begin position="244"/>
        <end position="337"/>
    </location>
</feature>
<evidence type="ECO:0000313" key="2">
    <source>
        <dbReference type="EMBL" id="MCV2884805.1"/>
    </source>
</evidence>
<protein>
    <submittedName>
        <fullName evidence="2">DUF1566 domain-containing protein</fullName>
    </submittedName>
</protein>
<dbReference type="Pfam" id="PF07603">
    <property type="entry name" value="Lcl_C"/>
    <property type="match status" value="1"/>
</dbReference>
<dbReference type="Pfam" id="PF22352">
    <property type="entry name" value="K319L-like_PKD"/>
    <property type="match status" value="2"/>
</dbReference>
<dbReference type="PANTHER" id="PTHR46182:SF2">
    <property type="entry name" value="FI19480P1"/>
    <property type="match status" value="1"/>
</dbReference>
<dbReference type="InterPro" id="IPR029865">
    <property type="entry name" value="KIAA0319-like"/>
</dbReference>